<dbReference type="AlphaFoldDB" id="G0AC44"/>
<dbReference type="Proteomes" id="UP000008392">
    <property type="component" value="Chromosome"/>
</dbReference>
<reference evidence="2 3" key="3">
    <citation type="journal article" date="2008" name="FEMS Microbiol. Ecol.">
        <title>Identification and characterization of genes underlying chitinolysis in Collimonas fungivorans Ter331.</title>
        <authorList>
            <person name="Fritsche K."/>
            <person name="de Boer W."/>
            <person name="Gerards S."/>
            <person name="van den Berg M."/>
            <person name="van Veen J.A."/>
            <person name="Leveau J.H."/>
        </authorList>
    </citation>
    <scope>NUCLEOTIDE SEQUENCE [LARGE SCALE GENOMIC DNA]</scope>
    <source>
        <strain evidence="2 3">Ter331</strain>
    </source>
</reference>
<dbReference type="SMART" id="SM00972">
    <property type="entry name" value="SCPU"/>
    <property type="match status" value="1"/>
</dbReference>
<accession>G0AC44</accession>
<reference evidence="3" key="6">
    <citation type="submission" date="2011-05" db="EMBL/GenBank/DDBJ databases">
        <title>Complete sequence of Collimonas fungivorans Ter331.</title>
        <authorList>
            <person name="Leveau J.H."/>
        </authorList>
    </citation>
    <scope>NUCLEOTIDE SEQUENCE [LARGE SCALE GENOMIC DNA]</scope>
    <source>
        <strain evidence="3">Ter331</strain>
    </source>
</reference>
<dbReference type="HOGENOM" id="CLU_103262_4_1_4"/>
<dbReference type="InterPro" id="IPR007893">
    <property type="entry name" value="Spore_coat_U/FanG"/>
</dbReference>
<organism evidence="2 3">
    <name type="scientific">Collimonas fungivorans (strain Ter331)</name>
    <dbReference type="NCBI Taxonomy" id="1005048"/>
    <lineage>
        <taxon>Bacteria</taxon>
        <taxon>Pseudomonadati</taxon>
        <taxon>Pseudomonadota</taxon>
        <taxon>Betaproteobacteria</taxon>
        <taxon>Burkholderiales</taxon>
        <taxon>Oxalobacteraceae</taxon>
        <taxon>Collimonas</taxon>
    </lineage>
</organism>
<evidence type="ECO:0000259" key="1">
    <source>
        <dbReference type="Pfam" id="PF05229"/>
    </source>
</evidence>
<evidence type="ECO:0000313" key="3">
    <source>
        <dbReference type="Proteomes" id="UP000008392"/>
    </source>
</evidence>
<dbReference type="EMBL" id="CP002745">
    <property type="protein sequence ID" value="AEK62241.1"/>
    <property type="molecule type" value="Genomic_DNA"/>
</dbReference>
<dbReference type="PANTHER" id="PTHR37089">
    <property type="entry name" value="PROTEIN U-RELATED"/>
    <property type="match status" value="1"/>
</dbReference>
<dbReference type="Pfam" id="PF05229">
    <property type="entry name" value="SCPU"/>
    <property type="match status" value="1"/>
</dbReference>
<sequence>MTCLPYDANMNKRKYFPKENIRERMPSINKCPSGRLGFHNTKMSIGRFAMKRFVRNGILLIASATGCGGAVAATATATMTNTVTISNNCSISTLGFTTTYDPIVTNATTNQDITASVTTTCTIGASPVITLGQGANANTGSTDAVPLRRLTSGGGTPAFLNYGLFSDSGRTVTWGNTVATAPVAVTATGSATPITIYARVPSGQSVKAATYIDTVVATVTF</sequence>
<proteinExistence type="predicted"/>
<reference evidence="2 3" key="4">
    <citation type="journal article" date="2010" name="Environ. Microbiol.">
        <title>The bacterial genus Collimonas: mycophagy, weathering and other adaptive solutions to life in oligotrophic soil environments.</title>
        <authorList>
            <person name="Leveau J.H."/>
            <person name="Uroz S."/>
            <person name="de Boer W."/>
        </authorList>
    </citation>
    <scope>NUCLEOTIDE SEQUENCE [LARGE SCALE GENOMIC DNA]</scope>
    <source>
        <strain evidence="2 3">Ter331</strain>
    </source>
</reference>
<dbReference type="PANTHER" id="PTHR37089:SF4">
    <property type="entry name" value="EXPORTED PROTEIN"/>
    <property type="match status" value="1"/>
</dbReference>
<dbReference type="eggNOG" id="COG5430">
    <property type="taxonomic scope" value="Bacteria"/>
</dbReference>
<dbReference type="STRING" id="1005048.CFU_2414"/>
<keyword evidence="3" id="KW-1185">Reference proteome</keyword>
<dbReference type="InterPro" id="IPR053167">
    <property type="entry name" value="Spore_coat_component"/>
</dbReference>
<dbReference type="KEGG" id="cfu:CFU_2414"/>
<protein>
    <submittedName>
        <fullName evidence="2">Protein U</fullName>
    </submittedName>
</protein>
<reference evidence="2 3" key="2">
    <citation type="journal article" date="2006" name="J. Microbiol. Methods">
        <title>Genomic flank-sequencing of plasposon insertion sites for rapid identification of functional genes.</title>
        <authorList>
            <person name="Leveau J.H."/>
            <person name="Gerards S."/>
            <person name="Fritsche K."/>
            <person name="Zondag G."/>
            <person name="van Veen J.A."/>
        </authorList>
    </citation>
    <scope>NUCLEOTIDE SEQUENCE [LARGE SCALE GENOMIC DNA]</scope>
    <source>
        <strain evidence="2 3">Ter331</strain>
    </source>
</reference>
<feature type="domain" description="Spore coat protein U/FanG" evidence="1">
    <location>
        <begin position="75"/>
        <end position="218"/>
    </location>
</feature>
<reference evidence="2 3" key="1">
    <citation type="journal article" date="2004" name="Environ. Microbiol.">
        <title>Phylogeny-function analysis of (meta)genomic libraries: screening for expression of ribosomal RNA genes by large-insert library fluorescent in situ hybridization (LIL-FISH).</title>
        <authorList>
            <person name="Leveau J.H."/>
            <person name="Gerards S."/>
            <person name="de Boer W."/>
            <person name="van Veen J.A."/>
        </authorList>
    </citation>
    <scope>NUCLEOTIDE SEQUENCE [LARGE SCALE GENOMIC DNA]</scope>
    <source>
        <strain evidence="2 3">Ter331</strain>
    </source>
</reference>
<name>G0AC44_COLFT</name>
<gene>
    <name evidence="2" type="ordered locus">CFU_2414</name>
</gene>
<reference evidence="2 3" key="5">
    <citation type="journal article" date="2011" name="ISME J.">
        <title>Dual transcriptional profiling of a bacterial/fungal confrontation: Collimonas fungivorans versus Aspergillus niger.</title>
        <authorList>
            <person name="Mela F."/>
            <person name="Fritsche K."/>
            <person name="de Boer W."/>
            <person name="van Veen J.A."/>
            <person name="de Graaff L.H."/>
            <person name="van den Berg M."/>
            <person name="Leveau J.H."/>
        </authorList>
    </citation>
    <scope>NUCLEOTIDE SEQUENCE [LARGE SCALE GENOMIC DNA]</scope>
    <source>
        <strain evidence="2 3">Ter331</strain>
    </source>
</reference>
<evidence type="ECO:0000313" key="2">
    <source>
        <dbReference type="EMBL" id="AEK62241.1"/>
    </source>
</evidence>